<proteinExistence type="predicted"/>
<protein>
    <submittedName>
        <fullName evidence="2">Ig-like domain-containing protein</fullName>
    </submittedName>
</protein>
<name>A0ABU8PQ61_9GAMM</name>
<evidence type="ECO:0000259" key="1">
    <source>
        <dbReference type="Pfam" id="PF19077"/>
    </source>
</evidence>
<organism evidence="2 3">
    <name type="scientific">Pantoea nemavictus</name>
    <dbReference type="NCBI Taxonomy" id="2726955"/>
    <lineage>
        <taxon>Bacteria</taxon>
        <taxon>Pseudomonadati</taxon>
        <taxon>Pseudomonadota</taxon>
        <taxon>Gammaproteobacteria</taxon>
        <taxon>Enterobacterales</taxon>
        <taxon>Erwiniaceae</taxon>
        <taxon>Pantoea</taxon>
    </lineage>
</organism>
<evidence type="ECO:0000313" key="3">
    <source>
        <dbReference type="Proteomes" id="UP001362100"/>
    </source>
</evidence>
<dbReference type="NCBIfam" id="NF033510">
    <property type="entry name" value="Ca_tandemer"/>
    <property type="match status" value="2"/>
</dbReference>
<dbReference type="RefSeq" id="WP_180822501.1">
    <property type="nucleotide sequence ID" value="NZ_JACAWY010000001.1"/>
</dbReference>
<dbReference type="Gene3D" id="3.30.420.430">
    <property type="match status" value="4"/>
</dbReference>
<sequence length="613" mass="66220">MPTPLSFDPISGGKSIRVGTPYQFWQGNLPDEAGTVIEFIINERIFSTTVGEDGNWSFQPPLFFNEGSHNVTMRGFDLADNHGEPHQFSLEVDLSAPFKPAITSAIDDVGKVTGGIGNGQITDDTTPTLKGYAQPGSIVQLYDFEQWVGSTVALQNGEWTIKAQLGNGEHQLKVTATDEFDRVSESSDRYVLQVDDSPGIPATISYAIDDVGTVQGKLNSGASTDDFAPIIVGRAEPNSMVYLYAQNSHGGIGYKGSVLADANGDWSIQSRSMISGDGLYTFHATYVNSIADYRPDFALNMKALKDIEPTIEFAHDDAGAMTGAVYHRGTTDDKTPTLEGKGAPGSVVEIEYKLSNGSWQSAGSATVDQQGNWQVKSTELSNYGEWAFRARGVTAGQTSDWSDNFELIMIPGAPLAPSINFANDDVGLVQDPVFHNGTTDDNTPTLQGTGTPGQIIEIEFGLQGESLRSNGTARVGEDGKWSFTSPQLDQPGIWEYQARASTGEMKSNWSDKFHINLVEEAQISSVEPEENSNLTLQQLLVEEGEGLFIDSSQLELQDTTAVALQLEDILPQGTEASDWMQETATANTAAQYHVYSHDNSELLLQDGAGSYAA</sequence>
<reference evidence="2 3" key="1">
    <citation type="submission" date="2023-12" db="EMBL/GenBank/DDBJ databases">
        <title>Gut-associated functions are favored during microbiome assembly across C. elegans life.</title>
        <authorList>
            <person name="Zimmermann J."/>
        </authorList>
    </citation>
    <scope>NUCLEOTIDE SEQUENCE [LARGE SCALE GENOMIC DNA]</scope>
    <source>
        <strain evidence="2 3">BIGb0393</strain>
    </source>
</reference>
<evidence type="ECO:0000313" key="2">
    <source>
        <dbReference type="EMBL" id="MEJ5044871.1"/>
    </source>
</evidence>
<dbReference type="Pfam" id="PF19077">
    <property type="entry name" value="Big_13"/>
    <property type="match status" value="2"/>
</dbReference>
<feature type="domain" description="Bacterial Ig-like" evidence="1">
    <location>
        <begin position="317"/>
        <end position="400"/>
    </location>
</feature>
<keyword evidence="3" id="KW-1185">Reference proteome</keyword>
<dbReference type="InterPro" id="IPR044016">
    <property type="entry name" value="Big_13"/>
</dbReference>
<gene>
    <name evidence="2" type="ORF">WH298_06550</name>
</gene>
<comment type="caution">
    <text evidence="2">The sequence shown here is derived from an EMBL/GenBank/DDBJ whole genome shotgun (WGS) entry which is preliminary data.</text>
</comment>
<accession>A0ABU8PQ61</accession>
<dbReference type="EMBL" id="JBBGZW010000001">
    <property type="protein sequence ID" value="MEJ5044871.1"/>
    <property type="molecule type" value="Genomic_DNA"/>
</dbReference>
<feature type="domain" description="Bacterial Ig-like" evidence="1">
    <location>
        <begin position="110"/>
        <end position="195"/>
    </location>
</feature>
<dbReference type="Proteomes" id="UP001362100">
    <property type="component" value="Unassembled WGS sequence"/>
</dbReference>